<keyword evidence="9" id="KW-1185">Reference proteome</keyword>
<dbReference type="AlphaFoldDB" id="A0A5N1IUX6"/>
<organism evidence="8 9">
    <name type="scientific">Adhaeribacter soli</name>
    <dbReference type="NCBI Taxonomy" id="2607655"/>
    <lineage>
        <taxon>Bacteria</taxon>
        <taxon>Pseudomonadati</taxon>
        <taxon>Bacteroidota</taxon>
        <taxon>Cytophagia</taxon>
        <taxon>Cytophagales</taxon>
        <taxon>Hymenobacteraceae</taxon>
        <taxon>Adhaeribacter</taxon>
    </lineage>
</organism>
<dbReference type="SUPFAM" id="SSF103088">
    <property type="entry name" value="OmpA-like"/>
    <property type="match status" value="1"/>
</dbReference>
<dbReference type="Proteomes" id="UP000326570">
    <property type="component" value="Unassembled WGS sequence"/>
</dbReference>
<proteinExistence type="predicted"/>
<name>A0A5N1IUX6_9BACT</name>
<dbReference type="CDD" id="cd07185">
    <property type="entry name" value="OmpA_C-like"/>
    <property type="match status" value="1"/>
</dbReference>
<dbReference type="InterPro" id="IPR006664">
    <property type="entry name" value="OMP_bac"/>
</dbReference>
<dbReference type="InterPro" id="IPR050330">
    <property type="entry name" value="Bact_OuterMem_StrucFunc"/>
</dbReference>
<dbReference type="InterPro" id="IPR036737">
    <property type="entry name" value="OmpA-like_sf"/>
</dbReference>
<feature type="region of interest" description="Disordered" evidence="5">
    <location>
        <begin position="57"/>
        <end position="76"/>
    </location>
</feature>
<evidence type="ECO:0000256" key="4">
    <source>
        <dbReference type="PROSITE-ProRule" id="PRU00473"/>
    </source>
</evidence>
<dbReference type="GO" id="GO:0009279">
    <property type="term" value="C:cell outer membrane"/>
    <property type="evidence" value="ECO:0007669"/>
    <property type="project" value="UniProtKB-SubCell"/>
</dbReference>
<dbReference type="PANTHER" id="PTHR30329">
    <property type="entry name" value="STATOR ELEMENT OF FLAGELLAR MOTOR COMPLEX"/>
    <property type="match status" value="1"/>
</dbReference>
<evidence type="ECO:0000256" key="1">
    <source>
        <dbReference type="ARBA" id="ARBA00004442"/>
    </source>
</evidence>
<dbReference type="InterPro" id="IPR006665">
    <property type="entry name" value="OmpA-like"/>
</dbReference>
<accession>A0A5N1IUX6</accession>
<reference evidence="8 9" key="1">
    <citation type="submission" date="2019-09" db="EMBL/GenBank/DDBJ databases">
        <title>Genome sequence of Adhaeribacter sp. M2.</title>
        <authorList>
            <person name="Srinivasan S."/>
        </authorList>
    </citation>
    <scope>NUCLEOTIDE SEQUENCE [LARGE SCALE GENOMIC DNA]</scope>
    <source>
        <strain evidence="8 9">M2</strain>
    </source>
</reference>
<comment type="caution">
    <text evidence="8">The sequence shown here is derived from an EMBL/GenBank/DDBJ whole genome shotgun (WGS) entry which is preliminary data.</text>
</comment>
<keyword evidence="6" id="KW-0732">Signal</keyword>
<dbReference type="Pfam" id="PF00691">
    <property type="entry name" value="OmpA"/>
    <property type="match status" value="1"/>
</dbReference>
<dbReference type="SUPFAM" id="SSF82171">
    <property type="entry name" value="DPP6 N-terminal domain-like"/>
    <property type="match status" value="1"/>
</dbReference>
<dbReference type="PROSITE" id="PS51123">
    <property type="entry name" value="OMPA_2"/>
    <property type="match status" value="1"/>
</dbReference>
<dbReference type="PRINTS" id="PR01021">
    <property type="entry name" value="OMPADOMAIN"/>
</dbReference>
<evidence type="ECO:0000313" key="9">
    <source>
        <dbReference type="Proteomes" id="UP000326570"/>
    </source>
</evidence>
<dbReference type="EMBL" id="VTWT01000007">
    <property type="protein sequence ID" value="KAA9331850.1"/>
    <property type="molecule type" value="Genomic_DNA"/>
</dbReference>
<dbReference type="Gene3D" id="3.30.1330.60">
    <property type="entry name" value="OmpA-like domain"/>
    <property type="match status" value="1"/>
</dbReference>
<keyword evidence="3" id="KW-0998">Cell outer membrane</keyword>
<dbReference type="Gene3D" id="2.60.40.1120">
    <property type="entry name" value="Carboxypeptidase-like, regulatory domain"/>
    <property type="match status" value="1"/>
</dbReference>
<feature type="chain" id="PRO_5024868313" evidence="6">
    <location>
        <begin position="25"/>
        <end position="684"/>
    </location>
</feature>
<protein>
    <submittedName>
        <fullName evidence="8">OmpA family protein</fullName>
    </submittedName>
</protein>
<feature type="signal peptide" evidence="6">
    <location>
        <begin position="1"/>
        <end position="24"/>
    </location>
</feature>
<keyword evidence="2 4" id="KW-0472">Membrane</keyword>
<evidence type="ECO:0000256" key="6">
    <source>
        <dbReference type="SAM" id="SignalP"/>
    </source>
</evidence>
<sequence>MTYNRNFMYKHILFCFAFFLAAFAAEAQKYVWTTKVLKVSSQRASGKDPYAPDQVIGEPNALPLGEPNSQAWSPKRDDEKEEFIEIRFSKSLVARQVAVVENVNPGSITKIELVDTRGLKHEVYKNEMPGPLAVKSRVLTVSFPAAKYRTIGVVVTMNTAAVGGVNQIDAIGIADTEESFVRKELKTKQEVAFDTVMENVGPNVNTKYVETRPIISSDGKTLFFARQDHPKNTGGASDGQDVWASPLLDMKTQSWGPAKNLPGPVNNNGNNGVASVSADGNTLLLINTYHPDGTMTPEGASVSTRTKSGWSLPVKLNILNYYNNSKELVDFFLGSSGKVLLMAVERNDGVGGQDLFVSFLQKFGVWSKPINLGKTINTKKSEFAPFLAADGKTLFFASDGHKGYGKSDIFYSKRLDDTWQNWSTPLNLGPEVNSKDWDAYYSVSAAGEYAYLVSTKNGTEDSKDIFKIGLVSKFKPEPVVLVTGRVLDAKTNKPLNAKIIYESLVTGEELGVAQTNPEDGTYTIVLPSGTSYGYLAEADGYIAIDENLDATETSKYTEITRDLLLVPFEVGAKIKLNNIFFAQSKYYLRESSFSELNRLVKIMKDYPAVEIRLEGHTDNQGDSKLNMKLSVDRVNEVKKYLVEKGIEKKRISTIGYGDTKPVASNVKEETRALNRRVEFVIMKK</sequence>
<comment type="subcellular location">
    <subcellularLocation>
        <location evidence="1">Cell outer membrane</location>
    </subcellularLocation>
</comment>
<evidence type="ECO:0000313" key="8">
    <source>
        <dbReference type="EMBL" id="KAA9331850.1"/>
    </source>
</evidence>
<dbReference type="PANTHER" id="PTHR30329:SF21">
    <property type="entry name" value="LIPOPROTEIN YIAD-RELATED"/>
    <property type="match status" value="1"/>
</dbReference>
<feature type="domain" description="OmpA-like" evidence="7">
    <location>
        <begin position="570"/>
        <end position="684"/>
    </location>
</feature>
<evidence type="ECO:0000256" key="5">
    <source>
        <dbReference type="SAM" id="MobiDB-lite"/>
    </source>
</evidence>
<evidence type="ECO:0000256" key="3">
    <source>
        <dbReference type="ARBA" id="ARBA00023237"/>
    </source>
</evidence>
<dbReference type="InterPro" id="IPR011659">
    <property type="entry name" value="WD40"/>
</dbReference>
<evidence type="ECO:0000256" key="2">
    <source>
        <dbReference type="ARBA" id="ARBA00023136"/>
    </source>
</evidence>
<evidence type="ECO:0000259" key="7">
    <source>
        <dbReference type="PROSITE" id="PS51123"/>
    </source>
</evidence>
<dbReference type="Pfam" id="PF07676">
    <property type="entry name" value="PD40"/>
    <property type="match status" value="2"/>
</dbReference>
<gene>
    <name evidence="8" type="ORF">F0P94_13715</name>
</gene>